<comment type="caution">
    <text evidence="2">The sequence shown here is derived from an EMBL/GenBank/DDBJ whole genome shotgun (WGS) entry which is preliminary data.</text>
</comment>
<protein>
    <submittedName>
        <fullName evidence="2">Uncharacterized protein</fullName>
    </submittedName>
</protein>
<feature type="transmembrane region" description="Helical" evidence="1">
    <location>
        <begin position="6"/>
        <end position="27"/>
    </location>
</feature>
<proteinExistence type="predicted"/>
<sequence>MNDILYGFGWGLKGIELLIVLFWSYKFSKIRWKLFFGQKKDLSSVQHHELYSCFLTAFCFLIFHLMGSELEQFLLSLQMDKAEHIKLFYPCMIVLRVSLLLTLFCLHLVRGCTFSPTARICAYSTIVAIMLMGIQLIARGYFDYHDFSMVYKVGFWVCNLIVITALCTYPIRSLKDYFKEKHVMAE</sequence>
<keyword evidence="1" id="KW-1133">Transmembrane helix</keyword>
<keyword evidence="1" id="KW-0812">Transmembrane</keyword>
<dbReference type="EMBL" id="MNAN01000035">
    <property type="protein sequence ID" value="OHU93863.1"/>
    <property type="molecule type" value="Genomic_DNA"/>
</dbReference>
<feature type="transmembrane region" description="Helical" evidence="1">
    <location>
        <begin position="121"/>
        <end position="141"/>
    </location>
</feature>
<accession>A0A1S1N3G4</accession>
<dbReference type="Proteomes" id="UP000180253">
    <property type="component" value="Unassembled WGS sequence"/>
</dbReference>
<evidence type="ECO:0000313" key="2">
    <source>
        <dbReference type="EMBL" id="OHU93863.1"/>
    </source>
</evidence>
<feature type="transmembrane region" description="Helical" evidence="1">
    <location>
        <begin position="153"/>
        <end position="171"/>
    </location>
</feature>
<keyword evidence="1" id="KW-0472">Membrane</keyword>
<reference evidence="2 3" key="1">
    <citation type="submission" date="2016-10" db="EMBL/GenBank/DDBJ databases">
        <title>Pseudoalteromonas amylolytica sp. nov., isolated from the surface seawater.</title>
        <authorList>
            <person name="Wu Y.-H."/>
            <person name="Cheng H."/>
            <person name="Jin X.-B."/>
            <person name="Wang C.-S."/>
            <person name="Xu X.-W."/>
        </authorList>
    </citation>
    <scope>NUCLEOTIDE SEQUENCE [LARGE SCALE GENOMIC DNA]</scope>
    <source>
        <strain evidence="2 3">JCM 12483</strain>
    </source>
</reference>
<feature type="transmembrane region" description="Helical" evidence="1">
    <location>
        <begin position="87"/>
        <end position="109"/>
    </location>
</feature>
<evidence type="ECO:0000313" key="3">
    <source>
        <dbReference type="Proteomes" id="UP000180253"/>
    </source>
</evidence>
<dbReference type="AlphaFoldDB" id="A0A1S1N3G4"/>
<name>A0A1S1N3G4_9GAMM</name>
<organism evidence="2 3">
    <name type="scientific">Pseudoalteromonas byunsanensis</name>
    <dbReference type="NCBI Taxonomy" id="327939"/>
    <lineage>
        <taxon>Bacteria</taxon>
        <taxon>Pseudomonadati</taxon>
        <taxon>Pseudomonadota</taxon>
        <taxon>Gammaproteobacteria</taxon>
        <taxon>Alteromonadales</taxon>
        <taxon>Pseudoalteromonadaceae</taxon>
        <taxon>Pseudoalteromonas</taxon>
    </lineage>
</organism>
<feature type="transmembrane region" description="Helical" evidence="1">
    <location>
        <begin position="48"/>
        <end position="67"/>
    </location>
</feature>
<evidence type="ECO:0000256" key="1">
    <source>
        <dbReference type="SAM" id="Phobius"/>
    </source>
</evidence>
<gene>
    <name evidence="2" type="ORF">BIW53_16570</name>
</gene>
<keyword evidence="3" id="KW-1185">Reference proteome</keyword>
<dbReference type="RefSeq" id="WP_070993156.1">
    <property type="nucleotide sequence ID" value="NZ_CBCSHD010000004.1"/>
</dbReference>
<dbReference type="OrthoDB" id="6312399at2"/>